<organism evidence="3 4">
    <name type="scientific">Popillia japonica</name>
    <name type="common">Japanese beetle</name>
    <dbReference type="NCBI Taxonomy" id="7064"/>
    <lineage>
        <taxon>Eukaryota</taxon>
        <taxon>Metazoa</taxon>
        <taxon>Ecdysozoa</taxon>
        <taxon>Arthropoda</taxon>
        <taxon>Hexapoda</taxon>
        <taxon>Insecta</taxon>
        <taxon>Pterygota</taxon>
        <taxon>Neoptera</taxon>
        <taxon>Endopterygota</taxon>
        <taxon>Coleoptera</taxon>
        <taxon>Polyphaga</taxon>
        <taxon>Scarabaeiformia</taxon>
        <taxon>Scarabaeidae</taxon>
        <taxon>Rutelinae</taxon>
        <taxon>Popillia</taxon>
    </lineage>
</organism>
<protein>
    <submittedName>
        <fullName evidence="3">DDE superfamily endonuclease</fullName>
    </submittedName>
</protein>
<keyword evidence="3" id="KW-0540">Nuclease</keyword>
<dbReference type="InterPro" id="IPR036397">
    <property type="entry name" value="RNaseH_sf"/>
</dbReference>
<name>A0AAW1LNV3_POPJA</name>
<dbReference type="PANTHER" id="PTHR19303">
    <property type="entry name" value="TRANSPOSON"/>
    <property type="match status" value="1"/>
</dbReference>
<feature type="region of interest" description="Disordered" evidence="1">
    <location>
        <begin position="253"/>
        <end position="295"/>
    </location>
</feature>
<reference evidence="3 4" key="1">
    <citation type="journal article" date="2024" name="BMC Genomics">
        <title>De novo assembly and annotation of Popillia japonica's genome with initial clues to its potential as an invasive pest.</title>
        <authorList>
            <person name="Cucini C."/>
            <person name="Boschi S."/>
            <person name="Funari R."/>
            <person name="Cardaioli E."/>
            <person name="Iannotti N."/>
            <person name="Marturano G."/>
            <person name="Paoli F."/>
            <person name="Bruttini M."/>
            <person name="Carapelli A."/>
            <person name="Frati F."/>
            <person name="Nardi F."/>
        </authorList>
    </citation>
    <scope>NUCLEOTIDE SEQUENCE [LARGE SCALE GENOMIC DNA]</scope>
    <source>
        <strain evidence="3">DMR45628</strain>
    </source>
</reference>
<keyword evidence="3" id="KW-0378">Hydrolase</keyword>
<evidence type="ECO:0000256" key="1">
    <source>
        <dbReference type="SAM" id="MobiDB-lite"/>
    </source>
</evidence>
<evidence type="ECO:0000259" key="2">
    <source>
        <dbReference type="Pfam" id="PF03184"/>
    </source>
</evidence>
<keyword evidence="3" id="KW-0255">Endonuclease</keyword>
<sequence>MEELASKQRIAVVLCRNSDGSEKHKAWIIGKSQNPRCFKNIDMQNLSYEYTSHKSSWIDAKAFREWLLKINRRMTAQHRTILLTLDNCAAHKVEGLELSNIKTYFFPANTSRLQPLDQGIIANLKSHYRARLVKFTLRTLETEGNVKKRDLLQAIRGIASAWNAVTSETIKRWDLLQAIRGIASAWNAVTSETIKRCFHKAWSSEISQEITDVDMSPPEEWALLTITHPINVSFQDFVEVDSNVLVCSEPLQTEPLENDSPQLDSQTISSDESDEEITKPSRAEVNSALSTLPKK</sequence>
<dbReference type="GO" id="GO:0004519">
    <property type="term" value="F:endonuclease activity"/>
    <property type="evidence" value="ECO:0007669"/>
    <property type="project" value="UniProtKB-KW"/>
</dbReference>
<dbReference type="InterPro" id="IPR004875">
    <property type="entry name" value="DDE_SF_endonuclease_dom"/>
</dbReference>
<evidence type="ECO:0000313" key="4">
    <source>
        <dbReference type="Proteomes" id="UP001458880"/>
    </source>
</evidence>
<dbReference type="Gene3D" id="3.30.420.10">
    <property type="entry name" value="Ribonuclease H-like superfamily/Ribonuclease H"/>
    <property type="match status" value="1"/>
</dbReference>
<dbReference type="Proteomes" id="UP001458880">
    <property type="component" value="Unassembled WGS sequence"/>
</dbReference>
<feature type="compositionally biased region" description="Polar residues" evidence="1">
    <location>
        <begin position="259"/>
        <end position="270"/>
    </location>
</feature>
<accession>A0AAW1LNV3</accession>
<dbReference type="AlphaFoldDB" id="A0AAW1LNV3"/>
<evidence type="ECO:0000313" key="3">
    <source>
        <dbReference type="EMBL" id="KAK9737092.1"/>
    </source>
</evidence>
<proteinExistence type="predicted"/>
<dbReference type="GO" id="GO:0003677">
    <property type="term" value="F:DNA binding"/>
    <property type="evidence" value="ECO:0007669"/>
    <property type="project" value="TreeGrafter"/>
</dbReference>
<dbReference type="GO" id="GO:0005634">
    <property type="term" value="C:nucleus"/>
    <property type="evidence" value="ECO:0007669"/>
    <property type="project" value="TreeGrafter"/>
</dbReference>
<gene>
    <name evidence="3" type="ORF">QE152_g11040</name>
</gene>
<dbReference type="EMBL" id="JASPKY010000105">
    <property type="protein sequence ID" value="KAK9737092.1"/>
    <property type="molecule type" value="Genomic_DNA"/>
</dbReference>
<dbReference type="Pfam" id="PF03184">
    <property type="entry name" value="DDE_1"/>
    <property type="match status" value="1"/>
</dbReference>
<comment type="caution">
    <text evidence="3">The sequence shown here is derived from an EMBL/GenBank/DDBJ whole genome shotgun (WGS) entry which is preliminary data.</text>
</comment>
<dbReference type="PANTHER" id="PTHR19303:SF73">
    <property type="entry name" value="PROTEIN PDC2"/>
    <property type="match status" value="1"/>
</dbReference>
<feature type="domain" description="DDE-1" evidence="2">
    <location>
        <begin position="7"/>
        <end position="172"/>
    </location>
</feature>
<dbReference type="InterPro" id="IPR050863">
    <property type="entry name" value="CenT-Element_Derived"/>
</dbReference>
<keyword evidence="4" id="KW-1185">Reference proteome</keyword>